<evidence type="ECO:0008006" key="6">
    <source>
        <dbReference type="Google" id="ProtNLM"/>
    </source>
</evidence>
<evidence type="ECO:0000313" key="4">
    <source>
        <dbReference type="EMBL" id="CAF3943239.1"/>
    </source>
</evidence>
<feature type="compositionally biased region" description="Basic residues" evidence="1">
    <location>
        <begin position="1"/>
        <end position="14"/>
    </location>
</feature>
<feature type="region of interest" description="Disordered" evidence="1">
    <location>
        <begin position="1"/>
        <end position="45"/>
    </location>
</feature>
<dbReference type="AlphaFoldDB" id="A0A814PPZ7"/>
<dbReference type="Proteomes" id="UP000663860">
    <property type="component" value="Unassembled WGS sequence"/>
</dbReference>
<accession>A0A814PPZ7</accession>
<dbReference type="EMBL" id="CAJNON010000213">
    <property type="protein sequence ID" value="CAF1108886.1"/>
    <property type="molecule type" value="Genomic_DNA"/>
</dbReference>
<gene>
    <name evidence="2" type="ORF">IZO911_LOCUS17899</name>
    <name evidence="4" type="ORF">KXQ929_LOCUS25166</name>
    <name evidence="3" type="ORF">VCS650_LOCUS20523</name>
</gene>
<comment type="caution">
    <text evidence="3">The sequence shown here is derived from an EMBL/GenBank/DDBJ whole genome shotgun (WGS) entry which is preliminary data.</text>
</comment>
<evidence type="ECO:0000256" key="1">
    <source>
        <dbReference type="SAM" id="MobiDB-lite"/>
    </source>
</evidence>
<dbReference type="EMBL" id="CAJOBB010002156">
    <property type="protein sequence ID" value="CAF3943239.1"/>
    <property type="molecule type" value="Genomic_DNA"/>
</dbReference>
<evidence type="ECO:0000313" key="3">
    <source>
        <dbReference type="EMBL" id="CAF1108886.1"/>
    </source>
</evidence>
<name>A0A814PPZ7_9BILA</name>
<dbReference type="Proteomes" id="UP000663868">
    <property type="component" value="Unassembled WGS sequence"/>
</dbReference>
<evidence type="ECO:0000313" key="2">
    <source>
        <dbReference type="EMBL" id="CAF1005806.1"/>
    </source>
</evidence>
<protein>
    <recommendedName>
        <fullName evidence="6">CCHC-type domain-containing protein</fullName>
    </recommendedName>
</protein>
<feature type="region of interest" description="Disordered" evidence="1">
    <location>
        <begin position="60"/>
        <end position="151"/>
    </location>
</feature>
<dbReference type="EMBL" id="CAJNOE010000169">
    <property type="protein sequence ID" value="CAF1005806.1"/>
    <property type="molecule type" value="Genomic_DNA"/>
</dbReference>
<sequence>MTHQHNHHHHHRGRPSVYNHYNDQSNGHSSQTVNHTSFTNGDSLEHHDQQSNIYFQQHANHHHNRVPPPCSSNLHPIDSPSYTSRRGRDDYEDNEGFATMKSKKHKQSNRSSRNDDVVADVNQQLNQHNSRSPPSPQQFISNPPPHNYPTRYQQNQRFHQLSPTNNTRNALHNASIINDSQQVSSPRQRPQQYSISTAATRYAQTRFPFSPFTIRFSSGSVKAKQVADELVQHFTNNHQFDLQLTNIRLSTTKCTQLDYDFLIYVKNADSFCALYLQDKWPHVIGDQRYTFLSPPSFPAQLSLVVRNVDLRMNLHELTDELKIDHPEIHNVIRLKNKFQNEIKMLKIEILSTTVREELLKERRIKVMQMVYDIDEYLSPADVLICSRCCGIGHFKRQCQELNETCRTCGINCPDLRQHTCSNEIKCVHCGGSHASNSLRCAVVKDYRAALTKKLLSTIIPANKNFNYVHDPALYPSLQLPQGTTLPSSYAASNQKIEELLSGMNEMKCMLNRLCSKENEFNDFMASKNKNDELMLEKIDRIITNDKITKEACDNNDKLIKRLILPTLDLISNFLVQTNPKATGNVVTEFKSQIQIKRALIDQITSGKKYTL</sequence>
<dbReference type="OrthoDB" id="9994820at2759"/>
<proteinExistence type="predicted"/>
<feature type="compositionally biased region" description="Polar residues" evidence="1">
    <location>
        <begin position="19"/>
        <end position="42"/>
    </location>
</feature>
<evidence type="ECO:0000313" key="5">
    <source>
        <dbReference type="Proteomes" id="UP000663891"/>
    </source>
</evidence>
<feature type="compositionally biased region" description="Polar residues" evidence="1">
    <location>
        <begin position="121"/>
        <end position="141"/>
    </location>
</feature>
<organism evidence="3 5">
    <name type="scientific">Adineta steineri</name>
    <dbReference type="NCBI Taxonomy" id="433720"/>
    <lineage>
        <taxon>Eukaryota</taxon>
        <taxon>Metazoa</taxon>
        <taxon>Spiralia</taxon>
        <taxon>Gnathifera</taxon>
        <taxon>Rotifera</taxon>
        <taxon>Eurotatoria</taxon>
        <taxon>Bdelloidea</taxon>
        <taxon>Adinetida</taxon>
        <taxon>Adinetidae</taxon>
        <taxon>Adineta</taxon>
    </lineage>
</organism>
<dbReference type="Proteomes" id="UP000663891">
    <property type="component" value="Unassembled WGS sequence"/>
</dbReference>
<reference evidence="3" key="1">
    <citation type="submission" date="2021-02" db="EMBL/GenBank/DDBJ databases">
        <authorList>
            <person name="Nowell W R."/>
        </authorList>
    </citation>
    <scope>NUCLEOTIDE SEQUENCE</scope>
</reference>